<evidence type="ECO:0000313" key="3">
    <source>
        <dbReference type="Proteomes" id="UP000000486"/>
    </source>
</evidence>
<gene>
    <name evidence="1" type="ordered locus">LMM7_1258</name>
    <name evidence="2" type="ordered locus">LMM7_2685</name>
</gene>
<dbReference type="HOGENOM" id="CLU_2343332_0_0_9"/>
<dbReference type="PATRIC" id="fig|1030009.3.peg.1247"/>
<dbReference type="Proteomes" id="UP000000486">
    <property type="component" value="Chromosome"/>
</dbReference>
<organism evidence="2 3">
    <name type="scientific">Listeria monocytogenes serotype 4a (strain M7)</name>
    <dbReference type="NCBI Taxonomy" id="1030009"/>
    <lineage>
        <taxon>Bacteria</taxon>
        <taxon>Bacillati</taxon>
        <taxon>Bacillota</taxon>
        <taxon>Bacilli</taxon>
        <taxon>Bacillales</taxon>
        <taxon>Listeriaceae</taxon>
        <taxon>Listeria</taxon>
    </lineage>
</organism>
<evidence type="ECO:0000313" key="2">
    <source>
        <dbReference type="EMBL" id="AEH93690.1"/>
    </source>
</evidence>
<dbReference type="EMBL" id="CP002816">
    <property type="protein sequence ID" value="AEH92263.1"/>
    <property type="molecule type" value="Genomic_DNA"/>
</dbReference>
<protein>
    <submittedName>
        <fullName evidence="2">Uncharacterized protein</fullName>
    </submittedName>
</protein>
<reference evidence="2 3" key="1">
    <citation type="journal article" date="2011" name="J. Bacteriol.">
        <title>Genome sequence of the nonpathogenic Listeria monocytogenes serovar 4a strain M7.</title>
        <authorList>
            <person name="Chen J."/>
            <person name="Xia Y."/>
            <person name="Cheng C."/>
            <person name="Fang C."/>
            <person name="Shan Y."/>
            <person name="Jin G."/>
            <person name="Fang W."/>
        </authorList>
    </citation>
    <scope>NUCLEOTIDE SEQUENCE [LARGE SCALE GENOMIC DNA]</scope>
    <source>
        <strain evidence="2 3">M7</strain>
    </source>
</reference>
<name>A0A0E0V0C5_LISMM</name>
<dbReference type="RefSeq" id="WP_012581477.1">
    <property type="nucleotide sequence ID" value="NC_017537.1"/>
</dbReference>
<sequence>MSKYFEYTREENEYYALIKAESKKQADFIYKRDVAAREEEFAISGLMTKFITTELTEQKALKLFMSSLQEYETEEEIKQGFYETSNETILLIDADLI</sequence>
<dbReference type="KEGG" id="lmq:LMM7_1258"/>
<evidence type="ECO:0000313" key="1">
    <source>
        <dbReference type="EMBL" id="AEH92263.1"/>
    </source>
</evidence>
<dbReference type="KEGG" id="lmq:LMM7_2685"/>
<dbReference type="EMBL" id="CP002816">
    <property type="protein sequence ID" value="AEH93690.1"/>
    <property type="molecule type" value="Genomic_DNA"/>
</dbReference>
<dbReference type="AlphaFoldDB" id="A0A0E0V0C5"/>
<proteinExistence type="predicted"/>
<accession>A0A0E0V0C5</accession>